<evidence type="ECO:0000259" key="1">
    <source>
        <dbReference type="Pfam" id="PF20236"/>
    </source>
</evidence>
<reference evidence="2 3" key="1">
    <citation type="submission" date="2021-08" db="EMBL/GenBank/DDBJ databases">
        <title>Draft Genome Sequence of Phanerochaete sordida strain YK-624.</title>
        <authorList>
            <person name="Mori T."/>
            <person name="Dohra H."/>
            <person name="Suzuki T."/>
            <person name="Kawagishi H."/>
            <person name="Hirai H."/>
        </authorList>
    </citation>
    <scope>NUCLEOTIDE SEQUENCE [LARGE SCALE GENOMIC DNA]</scope>
    <source>
        <strain evidence="2 3">YK-624</strain>
    </source>
</reference>
<dbReference type="EMBL" id="BPQB01000008">
    <property type="protein sequence ID" value="GJE88096.1"/>
    <property type="molecule type" value="Genomic_DNA"/>
</dbReference>
<dbReference type="Proteomes" id="UP000703269">
    <property type="component" value="Unassembled WGS sequence"/>
</dbReference>
<name>A0A9P3G4I0_9APHY</name>
<keyword evidence="3" id="KW-1185">Reference proteome</keyword>
<comment type="caution">
    <text evidence="2">The sequence shown here is derived from an EMBL/GenBank/DDBJ whole genome shotgun (WGS) entry which is preliminary data.</text>
</comment>
<dbReference type="OrthoDB" id="3360976at2759"/>
<proteinExistence type="predicted"/>
<accession>A0A9P3G4I0</accession>
<evidence type="ECO:0000313" key="2">
    <source>
        <dbReference type="EMBL" id="GJE88096.1"/>
    </source>
</evidence>
<feature type="domain" description="DUF6593" evidence="1">
    <location>
        <begin position="8"/>
        <end position="169"/>
    </location>
</feature>
<organism evidence="2 3">
    <name type="scientific">Phanerochaete sordida</name>
    <dbReference type="NCBI Taxonomy" id="48140"/>
    <lineage>
        <taxon>Eukaryota</taxon>
        <taxon>Fungi</taxon>
        <taxon>Dikarya</taxon>
        <taxon>Basidiomycota</taxon>
        <taxon>Agaricomycotina</taxon>
        <taxon>Agaricomycetes</taxon>
        <taxon>Polyporales</taxon>
        <taxon>Phanerochaetaceae</taxon>
        <taxon>Phanerochaete</taxon>
    </lineage>
</organism>
<gene>
    <name evidence="2" type="ORF">PsYK624_041790</name>
</gene>
<sequence>MELTLGRDNVIDTKLSTADGHCLYTITTPNKWRVLTTMVTKHEVDGDGVEQSSTERGRINWHSFARSTRFIYDGKIMEAATFMPHDGLRVRRFVAPDGKSYRWRTGWRSVHLERCEDKGASESEPVIVVKMRQANPFKGRKPSLQVDDSVLQFLDLLVLTWVYVEHRRRGNGRHGYK</sequence>
<protein>
    <recommendedName>
        <fullName evidence="1">DUF6593 domain-containing protein</fullName>
    </recommendedName>
</protein>
<evidence type="ECO:0000313" key="3">
    <source>
        <dbReference type="Proteomes" id="UP000703269"/>
    </source>
</evidence>
<dbReference type="InterPro" id="IPR046528">
    <property type="entry name" value="DUF6593"/>
</dbReference>
<dbReference type="Pfam" id="PF20236">
    <property type="entry name" value="DUF6593"/>
    <property type="match status" value="1"/>
</dbReference>
<dbReference type="AlphaFoldDB" id="A0A9P3G4I0"/>